<dbReference type="SUPFAM" id="SSF54928">
    <property type="entry name" value="RNA-binding domain, RBD"/>
    <property type="match status" value="1"/>
</dbReference>
<keyword evidence="5" id="KW-1185">Reference proteome</keyword>
<sequence>MGEKKEDGKKKTRTNRSFHNSMVGFWVKKLSVIRLEFLKYPSGASDKEGLGHCGFYTLLDSVCWVNLLTILILEAIRAKRMRPIFAGNLEYDTRQSELERLFSKYGRIDRVDMKSGNALLVVSSHEQSKYF</sequence>
<keyword evidence="2" id="KW-0472">Membrane</keyword>
<evidence type="ECO:0000313" key="5">
    <source>
        <dbReference type="Proteomes" id="UP001374535"/>
    </source>
</evidence>
<name>A0AAQ3NWT5_VIGMU</name>
<evidence type="ECO:0000313" key="4">
    <source>
        <dbReference type="EMBL" id="WVZ17595.1"/>
    </source>
</evidence>
<dbReference type="AlphaFoldDB" id="A0AAQ3NWT5"/>
<evidence type="ECO:0000259" key="3">
    <source>
        <dbReference type="PROSITE" id="PS50102"/>
    </source>
</evidence>
<reference evidence="4 5" key="1">
    <citation type="journal article" date="2023" name="Life. Sci Alliance">
        <title>Evolutionary insights into 3D genome organization and epigenetic landscape of Vigna mungo.</title>
        <authorList>
            <person name="Junaid A."/>
            <person name="Singh B."/>
            <person name="Bhatia S."/>
        </authorList>
    </citation>
    <scope>NUCLEOTIDE SEQUENCE [LARGE SCALE GENOMIC DNA]</scope>
    <source>
        <strain evidence="4">Urdbean</strain>
    </source>
</reference>
<keyword evidence="2" id="KW-0812">Transmembrane</keyword>
<evidence type="ECO:0000256" key="1">
    <source>
        <dbReference type="PROSITE-ProRule" id="PRU00176"/>
    </source>
</evidence>
<organism evidence="4 5">
    <name type="scientific">Vigna mungo</name>
    <name type="common">Black gram</name>
    <name type="synonym">Phaseolus mungo</name>
    <dbReference type="NCBI Taxonomy" id="3915"/>
    <lineage>
        <taxon>Eukaryota</taxon>
        <taxon>Viridiplantae</taxon>
        <taxon>Streptophyta</taxon>
        <taxon>Embryophyta</taxon>
        <taxon>Tracheophyta</taxon>
        <taxon>Spermatophyta</taxon>
        <taxon>Magnoliopsida</taxon>
        <taxon>eudicotyledons</taxon>
        <taxon>Gunneridae</taxon>
        <taxon>Pentapetalae</taxon>
        <taxon>rosids</taxon>
        <taxon>fabids</taxon>
        <taxon>Fabales</taxon>
        <taxon>Fabaceae</taxon>
        <taxon>Papilionoideae</taxon>
        <taxon>50 kb inversion clade</taxon>
        <taxon>NPAAA clade</taxon>
        <taxon>indigoferoid/millettioid clade</taxon>
        <taxon>Phaseoleae</taxon>
        <taxon>Vigna</taxon>
    </lineage>
</organism>
<feature type="domain" description="RRM" evidence="3">
    <location>
        <begin position="82"/>
        <end position="131"/>
    </location>
</feature>
<evidence type="ECO:0000256" key="2">
    <source>
        <dbReference type="SAM" id="Phobius"/>
    </source>
</evidence>
<keyword evidence="2" id="KW-1133">Transmembrane helix</keyword>
<accession>A0AAQ3NWT5</accession>
<keyword evidence="1" id="KW-0694">RNA-binding</keyword>
<dbReference type="InterPro" id="IPR012677">
    <property type="entry name" value="Nucleotide-bd_a/b_plait_sf"/>
</dbReference>
<protein>
    <recommendedName>
        <fullName evidence="3">RRM domain-containing protein</fullName>
    </recommendedName>
</protein>
<dbReference type="GO" id="GO:0003723">
    <property type="term" value="F:RNA binding"/>
    <property type="evidence" value="ECO:0007669"/>
    <property type="project" value="UniProtKB-UniRule"/>
</dbReference>
<dbReference type="InterPro" id="IPR035979">
    <property type="entry name" value="RBD_domain_sf"/>
</dbReference>
<dbReference type="Pfam" id="PF00076">
    <property type="entry name" value="RRM_1"/>
    <property type="match status" value="1"/>
</dbReference>
<proteinExistence type="predicted"/>
<feature type="transmembrane region" description="Helical" evidence="2">
    <location>
        <begin position="55"/>
        <end position="73"/>
    </location>
</feature>
<dbReference type="PROSITE" id="PS50102">
    <property type="entry name" value="RRM"/>
    <property type="match status" value="1"/>
</dbReference>
<dbReference type="Gene3D" id="3.30.70.330">
    <property type="match status" value="1"/>
</dbReference>
<dbReference type="Proteomes" id="UP001374535">
    <property type="component" value="Chromosome 3"/>
</dbReference>
<dbReference type="EMBL" id="CP144698">
    <property type="protein sequence ID" value="WVZ17595.1"/>
    <property type="molecule type" value="Genomic_DNA"/>
</dbReference>
<dbReference type="InterPro" id="IPR000504">
    <property type="entry name" value="RRM_dom"/>
</dbReference>
<gene>
    <name evidence="4" type="ORF">V8G54_010577</name>
</gene>